<name>A0A5J5D437_9PERO</name>
<dbReference type="Proteomes" id="UP000327493">
    <property type="component" value="Chromosome 12"/>
</dbReference>
<dbReference type="AlphaFoldDB" id="A0A5J5D437"/>
<evidence type="ECO:0000313" key="2">
    <source>
        <dbReference type="Proteomes" id="UP000327493"/>
    </source>
</evidence>
<gene>
    <name evidence="1" type="ORF">FQN60_016187</name>
</gene>
<proteinExistence type="predicted"/>
<reference evidence="1 2" key="1">
    <citation type="submission" date="2019-08" db="EMBL/GenBank/DDBJ databases">
        <title>A chromosome-level genome assembly, high-density linkage maps, and genome scans reveal the genomic architecture of hybrid incompatibilities underlying speciation via character displacement in darters (Percidae: Etheostominae).</title>
        <authorList>
            <person name="Moran R.L."/>
            <person name="Catchen J.M."/>
            <person name="Fuller R.C."/>
        </authorList>
    </citation>
    <scope>NUCLEOTIDE SEQUENCE [LARGE SCALE GENOMIC DNA]</scope>
    <source>
        <strain evidence="1">EspeVRDwgs_2016</strain>
        <tissue evidence="1">Muscle</tissue>
    </source>
</reference>
<dbReference type="EMBL" id="VOFY01000012">
    <property type="protein sequence ID" value="KAA8587325.1"/>
    <property type="molecule type" value="Genomic_DNA"/>
</dbReference>
<sequence>MKLARELELLREKCNVSEYVGSTVYSDEAAAPSDVFSAGAAYSELGAAVSVVTKITEHFLSSHTLKKAQEIEQKSNEITERIQKQFQQLKEKVKKDYNISDPDELDQCFVTEFLGAVAGRQIDSHIAAAGLGLNLIYSDPALIVRVAGIVGNFTLQSSGEELPPLIAKEVEKLVNEMSKTTFKVAFKGGAMVVRGAVGMSFALPEMIDNWIELIEKNHVTEASQSLRDTANANLEMNRILRGQFDDVK</sequence>
<accession>A0A5J5D437</accession>
<evidence type="ECO:0000313" key="1">
    <source>
        <dbReference type="EMBL" id="KAA8587325.1"/>
    </source>
</evidence>
<organism evidence="1 2">
    <name type="scientific">Etheostoma spectabile</name>
    <name type="common">orangethroat darter</name>
    <dbReference type="NCBI Taxonomy" id="54343"/>
    <lineage>
        <taxon>Eukaryota</taxon>
        <taxon>Metazoa</taxon>
        <taxon>Chordata</taxon>
        <taxon>Craniata</taxon>
        <taxon>Vertebrata</taxon>
        <taxon>Euteleostomi</taxon>
        <taxon>Actinopterygii</taxon>
        <taxon>Neopterygii</taxon>
        <taxon>Teleostei</taxon>
        <taxon>Neoteleostei</taxon>
        <taxon>Acanthomorphata</taxon>
        <taxon>Eupercaria</taxon>
        <taxon>Perciformes</taxon>
        <taxon>Percoidei</taxon>
        <taxon>Percidae</taxon>
        <taxon>Etheostomatinae</taxon>
        <taxon>Etheostoma</taxon>
    </lineage>
</organism>
<keyword evidence="2" id="KW-1185">Reference proteome</keyword>
<comment type="caution">
    <text evidence="1">The sequence shown here is derived from an EMBL/GenBank/DDBJ whole genome shotgun (WGS) entry which is preliminary data.</text>
</comment>
<protein>
    <submittedName>
        <fullName evidence="1">Uncharacterized protein</fullName>
    </submittedName>
</protein>